<keyword evidence="11" id="KW-1185">Reference proteome</keyword>
<dbReference type="EMBL" id="QZWG01000014">
    <property type="protein sequence ID" value="RZB68761.1"/>
    <property type="molecule type" value="Genomic_DNA"/>
</dbReference>
<organism evidence="10 11">
    <name type="scientific">Glycine soja</name>
    <name type="common">Wild soybean</name>
    <dbReference type="NCBI Taxonomy" id="3848"/>
    <lineage>
        <taxon>Eukaryota</taxon>
        <taxon>Viridiplantae</taxon>
        <taxon>Streptophyta</taxon>
        <taxon>Embryophyta</taxon>
        <taxon>Tracheophyta</taxon>
        <taxon>Spermatophyta</taxon>
        <taxon>Magnoliopsida</taxon>
        <taxon>eudicotyledons</taxon>
        <taxon>Gunneridae</taxon>
        <taxon>Pentapetalae</taxon>
        <taxon>rosids</taxon>
        <taxon>fabids</taxon>
        <taxon>Fabales</taxon>
        <taxon>Fabaceae</taxon>
        <taxon>Papilionoideae</taxon>
        <taxon>50 kb inversion clade</taxon>
        <taxon>NPAAA clade</taxon>
        <taxon>indigoferoid/millettioid clade</taxon>
        <taxon>Phaseoleae</taxon>
        <taxon>Glycine</taxon>
        <taxon>Glycine subgen. Soja</taxon>
    </lineage>
</organism>
<keyword evidence="5" id="KW-0326">Glycosidase</keyword>
<dbReference type="InterPro" id="IPR000490">
    <property type="entry name" value="Glyco_hydro_17"/>
</dbReference>
<gene>
    <name evidence="10" type="ORF">D0Y65_038508</name>
</gene>
<keyword evidence="4" id="KW-0378">Hydrolase</keyword>
<dbReference type="InterPro" id="IPR044965">
    <property type="entry name" value="Glyco_hydro_17_plant"/>
</dbReference>
<evidence type="ECO:0000313" key="10">
    <source>
        <dbReference type="EMBL" id="RZB68761.1"/>
    </source>
</evidence>
<evidence type="ECO:0000313" key="11">
    <source>
        <dbReference type="Proteomes" id="UP000289340"/>
    </source>
</evidence>
<dbReference type="AlphaFoldDB" id="A0A445H5U7"/>
<accession>A0A445H5U7</accession>
<evidence type="ECO:0000256" key="2">
    <source>
        <dbReference type="ARBA" id="ARBA00008773"/>
    </source>
</evidence>
<evidence type="ECO:0000256" key="6">
    <source>
        <dbReference type="ARBA" id="ARBA00033335"/>
    </source>
</evidence>
<feature type="region of interest" description="Disordered" evidence="9">
    <location>
        <begin position="183"/>
        <end position="209"/>
    </location>
</feature>
<dbReference type="EC" id="3.2.1.39" evidence="3"/>
<comment type="catalytic activity">
    <reaction evidence="1">
        <text>Hydrolysis of (1-&gt;3)-beta-D-glucosidic linkages in (1-&gt;3)-beta-D-glucans.</text>
        <dbReference type="EC" id="3.2.1.39"/>
    </reaction>
</comment>
<dbReference type="Gene3D" id="3.20.20.80">
    <property type="entry name" value="Glycosidases"/>
    <property type="match status" value="1"/>
</dbReference>
<proteinExistence type="inferred from homology"/>
<dbReference type="InterPro" id="IPR017853">
    <property type="entry name" value="GH"/>
</dbReference>
<evidence type="ECO:0000256" key="1">
    <source>
        <dbReference type="ARBA" id="ARBA00000382"/>
    </source>
</evidence>
<sequence length="209" mass="23508">MSCSTQWLTVRKQLKNGFPRMFQLISSGGVDISLGTAENGFGNMPTIVGEAGWPADRDRNANLQYAQRSNQSFMSRYIAGKGTPMRPGPMDVYLFSLYQIEHGKKIRIRGYPSESVPTLTGNTRVDRVWVRVRVFPDNQKSGTVLNRHGKKTRTRGYPSESVPTLTGNTRVDRVWVRVRVFPDNQKSGTGTSMGLLDRSRPRTRTRPAT</sequence>
<dbReference type="Pfam" id="PF00332">
    <property type="entry name" value="Glyco_hydro_17"/>
    <property type="match status" value="1"/>
</dbReference>
<dbReference type="GO" id="GO:0042973">
    <property type="term" value="F:glucan endo-1,3-beta-D-glucosidase activity"/>
    <property type="evidence" value="ECO:0007669"/>
    <property type="project" value="UniProtKB-EC"/>
</dbReference>
<evidence type="ECO:0000256" key="3">
    <source>
        <dbReference type="ARBA" id="ARBA00012780"/>
    </source>
</evidence>
<dbReference type="SUPFAM" id="SSF51445">
    <property type="entry name" value="(Trans)glycosidases"/>
    <property type="match status" value="1"/>
</dbReference>
<comment type="similarity">
    <text evidence="2 8">Belongs to the glycosyl hydrolase 17 family.</text>
</comment>
<evidence type="ECO:0000256" key="4">
    <source>
        <dbReference type="ARBA" id="ARBA00022801"/>
    </source>
</evidence>
<dbReference type="GO" id="GO:0005975">
    <property type="term" value="P:carbohydrate metabolic process"/>
    <property type="evidence" value="ECO:0007669"/>
    <property type="project" value="InterPro"/>
</dbReference>
<protein>
    <recommendedName>
        <fullName evidence="3">glucan endo-1,3-beta-D-glucosidase</fullName>
        <ecNumber evidence="3">3.2.1.39</ecNumber>
    </recommendedName>
    <alternativeName>
        <fullName evidence="6">(1-&gt;3)-beta-glucan endohydrolase</fullName>
    </alternativeName>
    <alternativeName>
        <fullName evidence="7">Beta-1,3-endoglucanase</fullName>
    </alternativeName>
</protein>
<reference evidence="10 11" key="1">
    <citation type="submission" date="2018-09" db="EMBL/GenBank/DDBJ databases">
        <title>A high-quality reference genome of wild soybean provides a powerful tool to mine soybean genomes.</title>
        <authorList>
            <person name="Xie M."/>
            <person name="Chung C.Y.L."/>
            <person name="Li M.-W."/>
            <person name="Wong F.-L."/>
            <person name="Chan T.-F."/>
            <person name="Lam H.-M."/>
        </authorList>
    </citation>
    <scope>NUCLEOTIDE SEQUENCE [LARGE SCALE GENOMIC DNA]</scope>
    <source>
        <strain evidence="11">cv. W05</strain>
        <tissue evidence="10">Hypocotyl of etiolated seedlings</tissue>
    </source>
</reference>
<comment type="caution">
    <text evidence="10">The sequence shown here is derived from an EMBL/GenBank/DDBJ whole genome shotgun (WGS) entry which is preliminary data.</text>
</comment>
<evidence type="ECO:0000256" key="7">
    <source>
        <dbReference type="ARBA" id="ARBA00033417"/>
    </source>
</evidence>
<feature type="region of interest" description="Disordered" evidence="9">
    <location>
        <begin position="140"/>
        <end position="164"/>
    </location>
</feature>
<name>A0A445H5U7_GLYSO</name>
<evidence type="ECO:0000256" key="5">
    <source>
        <dbReference type="ARBA" id="ARBA00023295"/>
    </source>
</evidence>
<dbReference type="PANTHER" id="PTHR32227">
    <property type="entry name" value="GLUCAN ENDO-1,3-BETA-GLUCOSIDASE BG1-RELATED-RELATED"/>
    <property type="match status" value="1"/>
</dbReference>
<evidence type="ECO:0000256" key="8">
    <source>
        <dbReference type="RuleBase" id="RU004335"/>
    </source>
</evidence>
<dbReference type="Proteomes" id="UP000289340">
    <property type="component" value="Chromosome 14"/>
</dbReference>
<evidence type="ECO:0000256" key="9">
    <source>
        <dbReference type="SAM" id="MobiDB-lite"/>
    </source>
</evidence>